<dbReference type="InterPro" id="IPR039323">
    <property type="entry name" value="ANKRD_45/46/60"/>
</dbReference>
<dbReference type="Proteomes" id="UP001181693">
    <property type="component" value="Unassembled WGS sequence"/>
</dbReference>
<proteinExistence type="predicted"/>
<dbReference type="InterPro" id="IPR002110">
    <property type="entry name" value="Ankyrin_rpt"/>
</dbReference>
<evidence type="ECO:0008006" key="4">
    <source>
        <dbReference type="Google" id="ProtNLM"/>
    </source>
</evidence>
<dbReference type="Gene3D" id="1.20.1270.10">
    <property type="match status" value="1"/>
</dbReference>
<keyword evidence="3" id="KW-1185">Reference proteome</keyword>
<dbReference type="InterPro" id="IPR029048">
    <property type="entry name" value="HSP70_C_sf"/>
</dbReference>
<evidence type="ECO:0000256" key="1">
    <source>
        <dbReference type="PROSITE-ProRule" id="PRU00023"/>
    </source>
</evidence>
<protein>
    <recommendedName>
        <fullName evidence="4">Ankyrin repeat domain-containing protein 45</fullName>
    </recommendedName>
</protein>
<gene>
    <name evidence="2" type="ORF">GDO54_016396</name>
</gene>
<dbReference type="AlphaFoldDB" id="A0AAV2ZZI9"/>
<evidence type="ECO:0000313" key="2">
    <source>
        <dbReference type="EMBL" id="DBA18110.1"/>
    </source>
</evidence>
<accession>A0AAV2ZZI9</accession>
<dbReference type="Gene3D" id="1.25.40.20">
    <property type="entry name" value="Ankyrin repeat-containing domain"/>
    <property type="match status" value="1"/>
</dbReference>
<dbReference type="SUPFAM" id="SSF48403">
    <property type="entry name" value="Ankyrin repeat"/>
    <property type="match status" value="1"/>
</dbReference>
<reference evidence="2" key="1">
    <citation type="thesis" date="2020" institute="ProQuest LLC" country="789 East Eisenhower Parkway, Ann Arbor, MI, USA">
        <title>Comparative Genomics and Chromosome Evolution.</title>
        <authorList>
            <person name="Mudd A.B."/>
        </authorList>
    </citation>
    <scope>NUCLEOTIDE SEQUENCE</scope>
    <source>
        <strain evidence="2">1538</strain>
        <tissue evidence="2">Blood</tissue>
    </source>
</reference>
<dbReference type="PROSITE" id="PS50297">
    <property type="entry name" value="ANK_REP_REGION"/>
    <property type="match status" value="2"/>
</dbReference>
<dbReference type="Pfam" id="PF13637">
    <property type="entry name" value="Ank_4"/>
    <property type="match status" value="1"/>
</dbReference>
<name>A0AAV2ZZI9_PYXAD</name>
<keyword evidence="1" id="KW-0040">ANK repeat</keyword>
<dbReference type="PANTHER" id="PTHR22677">
    <property type="entry name" value="ANKYRIN REPEAT DOMAIN-CONTAINING PROTEIN 60"/>
    <property type="match status" value="1"/>
</dbReference>
<comment type="caution">
    <text evidence="2">The sequence shown here is derived from an EMBL/GenBank/DDBJ whole genome shotgun (WGS) entry which is preliminary data.</text>
</comment>
<sequence>MEKLSSASTENPVLLYTLEGNVQGLQSIFEDPSDVHHEQCSKLLLEKDLLGRNPLFIACILGRSDIVRALVRYGANINHQTTRGYLPLHCAAAWGHLEVIKTIVDLGGDILLLNFRGEKAYDIAVRYNKTDCADFLQWAEARLTLKNYISFIQQTMSDPEKVQGRLHKEDKHLATNSCKAKIEWLENNKNATTQDFVDQKQQLESTMQSVFTKLNTPRAESGKFKR</sequence>
<feature type="repeat" description="ANK" evidence="1">
    <location>
        <begin position="83"/>
        <end position="115"/>
    </location>
</feature>
<dbReference type="SMART" id="SM00248">
    <property type="entry name" value="ANK"/>
    <property type="match status" value="2"/>
</dbReference>
<dbReference type="EMBL" id="DYDO01000009">
    <property type="protein sequence ID" value="DBA18110.1"/>
    <property type="molecule type" value="Genomic_DNA"/>
</dbReference>
<feature type="repeat" description="ANK" evidence="1">
    <location>
        <begin position="50"/>
        <end position="82"/>
    </location>
</feature>
<evidence type="ECO:0000313" key="3">
    <source>
        <dbReference type="Proteomes" id="UP001181693"/>
    </source>
</evidence>
<dbReference type="InterPro" id="IPR036770">
    <property type="entry name" value="Ankyrin_rpt-contain_sf"/>
</dbReference>
<dbReference type="PANTHER" id="PTHR22677:SF4">
    <property type="entry name" value="USHER SYNDROME TYPE-1G PROTEIN-LIKE PROTEIN"/>
    <property type="match status" value="1"/>
</dbReference>
<organism evidence="2 3">
    <name type="scientific">Pyxicephalus adspersus</name>
    <name type="common">African bullfrog</name>
    <dbReference type="NCBI Taxonomy" id="30357"/>
    <lineage>
        <taxon>Eukaryota</taxon>
        <taxon>Metazoa</taxon>
        <taxon>Chordata</taxon>
        <taxon>Craniata</taxon>
        <taxon>Vertebrata</taxon>
        <taxon>Euteleostomi</taxon>
        <taxon>Amphibia</taxon>
        <taxon>Batrachia</taxon>
        <taxon>Anura</taxon>
        <taxon>Neobatrachia</taxon>
        <taxon>Ranoidea</taxon>
        <taxon>Pyxicephalidae</taxon>
        <taxon>Pyxicephalinae</taxon>
        <taxon>Pyxicephalus</taxon>
    </lineage>
</organism>
<dbReference type="SUPFAM" id="SSF100934">
    <property type="entry name" value="Heat shock protein 70kD (HSP70), C-terminal subdomain"/>
    <property type="match status" value="1"/>
</dbReference>
<dbReference type="PROSITE" id="PS50088">
    <property type="entry name" value="ANK_REPEAT"/>
    <property type="match status" value="2"/>
</dbReference>